<evidence type="ECO:0000256" key="1">
    <source>
        <dbReference type="ARBA" id="ARBA00022603"/>
    </source>
</evidence>
<keyword evidence="1 3" id="KW-0489">Methyltransferase</keyword>
<keyword evidence="4" id="KW-1185">Reference proteome</keyword>
<organism evidence="3 4">
    <name type="scientific">Gordonia phage GMA2</name>
    <dbReference type="NCBI Taxonomy" id="1647283"/>
    <lineage>
        <taxon>Viruses</taxon>
        <taxon>Duplodnaviria</taxon>
        <taxon>Heunggongvirae</taxon>
        <taxon>Uroviricota</taxon>
        <taxon>Caudoviricetes</taxon>
        <taxon>Gimaduovirus</taxon>
        <taxon>Gimaduovirus GMA2</taxon>
    </lineage>
</organism>
<accession>A0A0K0N6M6</accession>
<gene>
    <name evidence="3" type="ORF">GMA2_51</name>
</gene>
<dbReference type="InterPro" id="IPR001525">
    <property type="entry name" value="C5_MeTfrase"/>
</dbReference>
<dbReference type="SUPFAM" id="SSF53335">
    <property type="entry name" value="S-adenosyl-L-methionine-dependent methyltransferases"/>
    <property type="match status" value="1"/>
</dbReference>
<sequence length="430" mass="48922">MSVEILSVNGLGGGMELGVLQSNPDFELIHRTGSLDLGSPVVEANRKLMGWDWESNHTADQKKWRTLNARVIVASPPCSAWSTLTRKDLRGADAKVMQCTDEVFDYAIRMVTPPEIISIESVQQAFTTGRQYYQQQRDRLEEETGHKYDLVWIMQSNASVGGASMRKRVFVTYSRIPFGVEYAQPERVARFGDAIRDLEGLSLTPSKQPYRRPPTWWSGIRRAPDGVDGHFSIKSSPWFSELMIQARKINQPWLPGEGVAAVVKRLYEAGETLPHEWERRIDKIKAKDFNLGINQTSMWNPDKMGHVVTGSGPALSVHYKEPRLLTHRECFRLQGFPDTWRLWAVRDYKKLTLCPGKGVPVDAGRWLGTWVYESLNGSRGTVLGETIGERERKIDITHAYKWTVEHDAPWRYSDHSAHNLASMREHSTTS</sequence>
<dbReference type="Gene3D" id="3.40.50.150">
    <property type="entry name" value="Vaccinia Virus protein VP39"/>
    <property type="match status" value="1"/>
</dbReference>
<protein>
    <submittedName>
        <fullName evidence="3">Putative methylase</fullName>
    </submittedName>
</protein>
<name>A0A0K0N6M6_9CAUD</name>
<dbReference type="GO" id="GO:0032259">
    <property type="term" value="P:methylation"/>
    <property type="evidence" value="ECO:0007669"/>
    <property type="project" value="UniProtKB-KW"/>
</dbReference>
<dbReference type="Gene3D" id="3.90.120.10">
    <property type="entry name" value="DNA Methylase, subunit A, domain 2"/>
    <property type="match status" value="1"/>
</dbReference>
<evidence type="ECO:0000256" key="2">
    <source>
        <dbReference type="ARBA" id="ARBA00022679"/>
    </source>
</evidence>
<proteinExistence type="predicted"/>
<evidence type="ECO:0000313" key="3">
    <source>
        <dbReference type="EMBL" id="AKJ72589.1"/>
    </source>
</evidence>
<reference evidence="3 4" key="1">
    <citation type="journal article" date="2015" name="PLoS ONE">
        <title>Lysis to Kill: Evaluation of the Lytic Abilities, and Genomics of Nine Bacteriophages Infective for Gordonia spp. and Their Potential Use in Activated Sludge Foam Biocontrol.</title>
        <authorList>
            <person name="Dyson Z.A."/>
            <person name="Tucci J."/>
            <person name="Seviour R.J."/>
            <person name="Petrovski S."/>
        </authorList>
    </citation>
    <scope>NUCLEOTIDE SEQUENCE [LARGE SCALE GENOMIC DNA]</scope>
</reference>
<evidence type="ECO:0000313" key="4">
    <source>
        <dbReference type="Proteomes" id="UP000221359"/>
    </source>
</evidence>
<dbReference type="InterPro" id="IPR029063">
    <property type="entry name" value="SAM-dependent_MTases_sf"/>
</dbReference>
<keyword evidence="2" id="KW-0808">Transferase</keyword>
<dbReference type="Pfam" id="PF00145">
    <property type="entry name" value="DNA_methylase"/>
    <property type="match status" value="1"/>
</dbReference>
<dbReference type="Proteomes" id="UP000221359">
    <property type="component" value="Segment"/>
</dbReference>
<dbReference type="EMBL" id="KR063281">
    <property type="protein sequence ID" value="AKJ72589.1"/>
    <property type="molecule type" value="Genomic_DNA"/>
</dbReference>
<dbReference type="GO" id="GO:0008168">
    <property type="term" value="F:methyltransferase activity"/>
    <property type="evidence" value="ECO:0007669"/>
    <property type="project" value="UniProtKB-KW"/>
</dbReference>